<comment type="caution">
    <text evidence="2">The sequence shown here is derived from an EMBL/GenBank/DDBJ whole genome shotgun (WGS) entry which is preliminary data.</text>
</comment>
<proteinExistence type="predicted"/>
<name>A0A5M9J6V6_MONFR</name>
<feature type="compositionally biased region" description="Polar residues" evidence="1">
    <location>
        <begin position="98"/>
        <end position="118"/>
    </location>
</feature>
<gene>
    <name evidence="2" type="ORF">EYC84_011433</name>
</gene>
<evidence type="ECO:0000313" key="2">
    <source>
        <dbReference type="EMBL" id="KAA8564507.1"/>
    </source>
</evidence>
<keyword evidence="3" id="KW-1185">Reference proteome</keyword>
<organism evidence="2 3">
    <name type="scientific">Monilinia fructicola</name>
    <name type="common">Brown rot fungus</name>
    <name type="synonym">Ciboria fructicola</name>
    <dbReference type="NCBI Taxonomy" id="38448"/>
    <lineage>
        <taxon>Eukaryota</taxon>
        <taxon>Fungi</taxon>
        <taxon>Dikarya</taxon>
        <taxon>Ascomycota</taxon>
        <taxon>Pezizomycotina</taxon>
        <taxon>Leotiomycetes</taxon>
        <taxon>Helotiales</taxon>
        <taxon>Sclerotiniaceae</taxon>
        <taxon>Monilinia</taxon>
    </lineage>
</organism>
<reference evidence="2 3" key="1">
    <citation type="submission" date="2019-06" db="EMBL/GenBank/DDBJ databases">
        <title>Genome Sequence of the Brown Rot Fungal Pathogen Monilinia fructicola.</title>
        <authorList>
            <person name="De Miccolis Angelini R.M."/>
            <person name="Landi L."/>
            <person name="Abate D."/>
            <person name="Pollastro S."/>
            <person name="Romanazzi G."/>
            <person name="Faretra F."/>
        </authorList>
    </citation>
    <scope>NUCLEOTIDE SEQUENCE [LARGE SCALE GENOMIC DNA]</scope>
    <source>
        <strain evidence="2 3">Mfrc123</strain>
    </source>
</reference>
<feature type="compositionally biased region" description="Polar residues" evidence="1">
    <location>
        <begin position="129"/>
        <end position="140"/>
    </location>
</feature>
<protein>
    <submittedName>
        <fullName evidence="2">Uncharacterized protein</fullName>
    </submittedName>
</protein>
<sequence length="140" mass="15396">MAGGLFSPPGLPAWKKLELSSGCASRFARASSPLQTTSWGIEGHNSARSTYWSTNATLSSYHLTQATAYFLKPSILKRISQHTNSNPRKSKHGFVIKTKTNINQGLTPRTPQNMQSRESQTRADYHLTVNASNSFSPPES</sequence>
<dbReference type="AlphaFoldDB" id="A0A5M9J6V6"/>
<evidence type="ECO:0000313" key="3">
    <source>
        <dbReference type="Proteomes" id="UP000322873"/>
    </source>
</evidence>
<accession>A0A5M9J6V6</accession>
<dbReference type="EMBL" id="VICG01000015">
    <property type="protein sequence ID" value="KAA8564507.1"/>
    <property type="molecule type" value="Genomic_DNA"/>
</dbReference>
<evidence type="ECO:0000256" key="1">
    <source>
        <dbReference type="SAM" id="MobiDB-lite"/>
    </source>
</evidence>
<feature type="region of interest" description="Disordered" evidence="1">
    <location>
        <begin position="81"/>
        <end position="140"/>
    </location>
</feature>
<dbReference type="Proteomes" id="UP000322873">
    <property type="component" value="Unassembled WGS sequence"/>
</dbReference>